<evidence type="ECO:0000313" key="9">
    <source>
        <dbReference type="Proteomes" id="UP000715095"/>
    </source>
</evidence>
<feature type="transmembrane region" description="Helical" evidence="5">
    <location>
        <begin position="33"/>
        <end position="55"/>
    </location>
</feature>
<dbReference type="PANTHER" id="PTHR22911:SF6">
    <property type="entry name" value="SOLUTE CARRIER FAMILY 35 MEMBER G1"/>
    <property type="match status" value="1"/>
</dbReference>
<sequence length="292" mass="31362">MQSLWMLAAAACFSLMAACTKFGAQDFGTFELVFYRSLFGVVTIGGWALVKGLSIRTERFLSHMKRSFLGTLALSIWFFAIGALPLGTAMTLNYTNPLYMALILTILAIRRKEPLELGLVGSVLVGFFGITLVLRPELRAGDEAAALIGASAGFFTALAYFQVKELCVMKEPEWRIVFFFTLFGTVWGLVGQLLDGGLHPLTAQNIPPLLGMGIFATIAQLCMTRAWGAGNMLLTSALQFSAIVFAAFLGLVLFSEPISLQSAVGIGIIIAAGITATLLTKRSTAKPSAAKR</sequence>
<keyword evidence="3 5" id="KW-1133">Transmembrane helix</keyword>
<keyword evidence="6" id="KW-0732">Signal</keyword>
<evidence type="ECO:0000256" key="6">
    <source>
        <dbReference type="SAM" id="SignalP"/>
    </source>
</evidence>
<dbReference type="InterPro" id="IPR037185">
    <property type="entry name" value="EmrE-like"/>
</dbReference>
<dbReference type="EMBL" id="JACJJC010000001">
    <property type="protein sequence ID" value="MBM6702971.1"/>
    <property type="molecule type" value="Genomic_DNA"/>
</dbReference>
<feature type="transmembrane region" description="Helical" evidence="5">
    <location>
        <begin position="117"/>
        <end position="134"/>
    </location>
</feature>
<feature type="transmembrane region" description="Helical" evidence="5">
    <location>
        <begin position="67"/>
        <end position="86"/>
    </location>
</feature>
<comment type="subcellular location">
    <subcellularLocation>
        <location evidence="1">Membrane</location>
        <topology evidence="1">Multi-pass membrane protein</topology>
    </subcellularLocation>
</comment>
<reference evidence="8 9" key="1">
    <citation type="journal article" date="2021" name="Sci. Rep.">
        <title>The distribution of antibiotic resistance genes in chicken gut microbiota commensals.</title>
        <authorList>
            <person name="Juricova H."/>
            <person name="Matiasovicova J."/>
            <person name="Kubasova T."/>
            <person name="Cejkova D."/>
            <person name="Rychlik I."/>
        </authorList>
    </citation>
    <scope>NUCLEOTIDE SEQUENCE [LARGE SCALE GENOMIC DNA]</scope>
    <source>
        <strain evidence="8 9">An829</strain>
    </source>
</reference>
<dbReference type="InterPro" id="IPR000620">
    <property type="entry name" value="EamA_dom"/>
</dbReference>
<evidence type="ECO:0000256" key="1">
    <source>
        <dbReference type="ARBA" id="ARBA00004141"/>
    </source>
</evidence>
<evidence type="ECO:0000256" key="4">
    <source>
        <dbReference type="ARBA" id="ARBA00023136"/>
    </source>
</evidence>
<dbReference type="SUPFAM" id="SSF103481">
    <property type="entry name" value="Multidrug resistance efflux transporter EmrE"/>
    <property type="match status" value="2"/>
</dbReference>
<evidence type="ECO:0000313" key="8">
    <source>
        <dbReference type="EMBL" id="MBM6702971.1"/>
    </source>
</evidence>
<feature type="transmembrane region" description="Helical" evidence="5">
    <location>
        <begin position="206"/>
        <end position="226"/>
    </location>
</feature>
<proteinExistence type="predicted"/>
<evidence type="ECO:0000256" key="5">
    <source>
        <dbReference type="SAM" id="Phobius"/>
    </source>
</evidence>
<gene>
    <name evidence="8" type="ORF">H6A60_00385</name>
</gene>
<feature type="transmembrane region" description="Helical" evidence="5">
    <location>
        <begin position="175"/>
        <end position="194"/>
    </location>
</feature>
<evidence type="ECO:0000256" key="2">
    <source>
        <dbReference type="ARBA" id="ARBA00022692"/>
    </source>
</evidence>
<organism evidence="8 9">
    <name type="scientific">Sutterella massiliensis</name>
    <dbReference type="NCBI Taxonomy" id="1816689"/>
    <lineage>
        <taxon>Bacteria</taxon>
        <taxon>Pseudomonadati</taxon>
        <taxon>Pseudomonadota</taxon>
        <taxon>Betaproteobacteria</taxon>
        <taxon>Burkholderiales</taxon>
        <taxon>Sutterellaceae</taxon>
        <taxon>Sutterella</taxon>
    </lineage>
</organism>
<feature type="transmembrane region" description="Helical" evidence="5">
    <location>
        <begin position="146"/>
        <end position="163"/>
    </location>
</feature>
<feature type="chain" id="PRO_5046620733" evidence="6">
    <location>
        <begin position="18"/>
        <end position="292"/>
    </location>
</feature>
<feature type="transmembrane region" description="Helical" evidence="5">
    <location>
        <begin position="260"/>
        <end position="279"/>
    </location>
</feature>
<feature type="transmembrane region" description="Helical" evidence="5">
    <location>
        <begin position="233"/>
        <end position="254"/>
    </location>
</feature>
<name>A0ABS2DNL0_9BURK</name>
<dbReference type="PANTHER" id="PTHR22911">
    <property type="entry name" value="ACYL-MALONYL CONDENSING ENZYME-RELATED"/>
    <property type="match status" value="1"/>
</dbReference>
<evidence type="ECO:0000259" key="7">
    <source>
        <dbReference type="Pfam" id="PF00892"/>
    </source>
</evidence>
<feature type="domain" description="EamA" evidence="7">
    <location>
        <begin position="4"/>
        <end position="134"/>
    </location>
</feature>
<protein>
    <submittedName>
        <fullName evidence="8">DMT family transporter</fullName>
    </submittedName>
</protein>
<dbReference type="Gene3D" id="1.10.3730.20">
    <property type="match status" value="1"/>
</dbReference>
<dbReference type="Proteomes" id="UP000715095">
    <property type="component" value="Unassembled WGS sequence"/>
</dbReference>
<keyword evidence="4 5" id="KW-0472">Membrane</keyword>
<feature type="domain" description="EamA" evidence="7">
    <location>
        <begin position="146"/>
        <end position="272"/>
    </location>
</feature>
<feature type="transmembrane region" description="Helical" evidence="5">
    <location>
        <begin position="92"/>
        <end position="110"/>
    </location>
</feature>
<comment type="caution">
    <text evidence="8">The sequence shown here is derived from an EMBL/GenBank/DDBJ whole genome shotgun (WGS) entry which is preliminary data.</text>
</comment>
<accession>A0ABS2DNL0</accession>
<evidence type="ECO:0000256" key="3">
    <source>
        <dbReference type="ARBA" id="ARBA00022989"/>
    </source>
</evidence>
<keyword evidence="2 5" id="KW-0812">Transmembrane</keyword>
<dbReference type="Pfam" id="PF00892">
    <property type="entry name" value="EamA"/>
    <property type="match status" value="2"/>
</dbReference>
<keyword evidence="9" id="KW-1185">Reference proteome</keyword>
<feature type="signal peptide" evidence="6">
    <location>
        <begin position="1"/>
        <end position="17"/>
    </location>
</feature>